<keyword evidence="3" id="KW-1185">Reference proteome</keyword>
<accession>A0A9P3PGQ5</accession>
<reference evidence="2" key="1">
    <citation type="submission" date="2022-07" db="EMBL/GenBank/DDBJ databases">
        <title>The genome of Lyophyllum shimeji provides insight into the initial evolution of ectomycorrhizal fungal genome.</title>
        <authorList>
            <person name="Kobayashi Y."/>
            <person name="Shibata T."/>
            <person name="Hirakawa H."/>
            <person name="Shigenobu S."/>
            <person name="Nishiyama T."/>
            <person name="Yamada A."/>
            <person name="Hasebe M."/>
            <person name="Kawaguchi M."/>
        </authorList>
    </citation>
    <scope>NUCLEOTIDE SEQUENCE</scope>
    <source>
        <strain evidence="2">AT787</strain>
    </source>
</reference>
<gene>
    <name evidence="2" type="ORF">LshimejAT787_0210910</name>
</gene>
<dbReference type="OrthoDB" id="3360340at2759"/>
<dbReference type="Gene3D" id="3.80.10.10">
    <property type="entry name" value="Ribonuclease Inhibitor"/>
    <property type="match status" value="1"/>
</dbReference>
<proteinExistence type="predicted"/>
<feature type="compositionally biased region" description="Polar residues" evidence="1">
    <location>
        <begin position="20"/>
        <end position="31"/>
    </location>
</feature>
<comment type="caution">
    <text evidence="2">The sequence shown here is derived from an EMBL/GenBank/DDBJ whole genome shotgun (WGS) entry which is preliminary data.</text>
</comment>
<evidence type="ECO:0000313" key="2">
    <source>
        <dbReference type="EMBL" id="GLB35526.1"/>
    </source>
</evidence>
<sequence>MAESQTVYHATADETCARKPSTTVKPLTFQKTLYRPPSLRQPAPRFARPYGVHTIRTYDHDESFPGSEDEKDEEPSPELKRPCRSRISSSGSGKPDAPPPRVVLLDLPTEILELIAASLRCQVPVLEAASRYIDDRYSDFSYARFTLSAFSKACSALRSTVERVLYRDVQLDFTGWKGRKHTKWPAASLHLLLRTLDLRPELGHFIHGAALDFQLSSESTALEQGLGKFLQLTPNLKTLLIGQCPLALWDFPLHRATTFATTFAPGILPSILRHFPNLQNLYLRDCHIMSFSVDLPPHNLKAIRFDSNHEHAEAHISRALVVCSDTVRHLDIRFIGGLLHQSPIFMPRIPNIGTATTTNLRSLRLDNISVFSHLDSAYIQILQSLPALEYLHVSNHSSFSPNAFTVLPSCLQELRISDYYGYWERWSMDMKAQNKNEDFMAKLAACITLSTRKIVRVIVSAGSETDESLQLILNACHVEQVQRTEVEGDEAFIEVNFSEA</sequence>
<dbReference type="Proteomes" id="UP001063166">
    <property type="component" value="Unassembled WGS sequence"/>
</dbReference>
<name>A0A9P3PGQ5_LYOSH</name>
<evidence type="ECO:0000313" key="3">
    <source>
        <dbReference type="Proteomes" id="UP001063166"/>
    </source>
</evidence>
<organism evidence="2 3">
    <name type="scientific">Lyophyllum shimeji</name>
    <name type="common">Hon-shimeji</name>
    <name type="synonym">Tricholoma shimeji</name>
    <dbReference type="NCBI Taxonomy" id="47721"/>
    <lineage>
        <taxon>Eukaryota</taxon>
        <taxon>Fungi</taxon>
        <taxon>Dikarya</taxon>
        <taxon>Basidiomycota</taxon>
        <taxon>Agaricomycotina</taxon>
        <taxon>Agaricomycetes</taxon>
        <taxon>Agaricomycetidae</taxon>
        <taxon>Agaricales</taxon>
        <taxon>Tricholomatineae</taxon>
        <taxon>Lyophyllaceae</taxon>
        <taxon>Lyophyllum</taxon>
    </lineage>
</organism>
<feature type="region of interest" description="Disordered" evidence="1">
    <location>
        <begin position="1"/>
        <end position="101"/>
    </location>
</feature>
<dbReference type="SUPFAM" id="SSF52047">
    <property type="entry name" value="RNI-like"/>
    <property type="match status" value="1"/>
</dbReference>
<dbReference type="EMBL" id="BRPK01000002">
    <property type="protein sequence ID" value="GLB35526.1"/>
    <property type="molecule type" value="Genomic_DNA"/>
</dbReference>
<evidence type="ECO:0000256" key="1">
    <source>
        <dbReference type="SAM" id="MobiDB-lite"/>
    </source>
</evidence>
<feature type="compositionally biased region" description="Acidic residues" evidence="1">
    <location>
        <begin position="67"/>
        <end position="76"/>
    </location>
</feature>
<dbReference type="AlphaFoldDB" id="A0A9P3PGQ5"/>
<dbReference type="InterPro" id="IPR032675">
    <property type="entry name" value="LRR_dom_sf"/>
</dbReference>
<protein>
    <submittedName>
        <fullName evidence="2">Uncharacterized protein</fullName>
    </submittedName>
</protein>